<dbReference type="EMBL" id="JBHUHF010000001">
    <property type="protein sequence ID" value="MFD2024177.1"/>
    <property type="molecule type" value="Genomic_DNA"/>
</dbReference>
<protein>
    <submittedName>
        <fullName evidence="2">Uncharacterized protein</fullName>
    </submittedName>
</protein>
<feature type="compositionally biased region" description="Polar residues" evidence="1">
    <location>
        <begin position="231"/>
        <end position="245"/>
    </location>
</feature>
<gene>
    <name evidence="2" type="ORF">ACFSL2_01490</name>
</gene>
<comment type="caution">
    <text evidence="2">The sequence shown here is derived from an EMBL/GenBank/DDBJ whole genome shotgun (WGS) entry which is preliminary data.</text>
</comment>
<evidence type="ECO:0000313" key="3">
    <source>
        <dbReference type="Proteomes" id="UP001597338"/>
    </source>
</evidence>
<reference evidence="3" key="1">
    <citation type="journal article" date="2019" name="Int. J. Syst. Evol. Microbiol.">
        <title>The Global Catalogue of Microorganisms (GCM) 10K type strain sequencing project: providing services to taxonomists for standard genome sequencing and annotation.</title>
        <authorList>
            <consortium name="The Broad Institute Genomics Platform"/>
            <consortium name="The Broad Institute Genome Sequencing Center for Infectious Disease"/>
            <person name="Wu L."/>
            <person name="Ma J."/>
        </authorList>
    </citation>
    <scope>NUCLEOTIDE SEQUENCE [LARGE SCALE GENOMIC DNA]</scope>
    <source>
        <strain evidence="3">CCM 7043</strain>
    </source>
</reference>
<keyword evidence="3" id="KW-1185">Reference proteome</keyword>
<evidence type="ECO:0000256" key="1">
    <source>
        <dbReference type="SAM" id="MobiDB-lite"/>
    </source>
</evidence>
<evidence type="ECO:0000313" key="2">
    <source>
        <dbReference type="EMBL" id="MFD2024177.1"/>
    </source>
</evidence>
<dbReference type="RefSeq" id="WP_377183955.1">
    <property type="nucleotide sequence ID" value="NZ_JBHUHF010000001.1"/>
</dbReference>
<sequence>MTADRRYWLRSHAGKLLVGGAGALLTLSVFALGSALLDDGSTEPDDEDALVQALEADLAVALHELKVAHTALQTELASTETDRVSQDEAVIRSLLLSLTDSSASSRSVARTQALLDARYEFLDHESRVLTEFVPGWMTATGSMQGAGTVYALAGLDLDVRGVQGLDYSYVGVARLDPVEQDENSTTKSEFVVFTCATAHDGTVTSLDAYRASNRTRDVLVAARNEDESAETGMTPTADPSSDQGG</sequence>
<dbReference type="Proteomes" id="UP001597338">
    <property type="component" value="Unassembled WGS sequence"/>
</dbReference>
<proteinExistence type="predicted"/>
<organism evidence="2 3">
    <name type="scientific">Promicromonospora aerolata</name>
    <dbReference type="NCBI Taxonomy" id="195749"/>
    <lineage>
        <taxon>Bacteria</taxon>
        <taxon>Bacillati</taxon>
        <taxon>Actinomycetota</taxon>
        <taxon>Actinomycetes</taxon>
        <taxon>Micrococcales</taxon>
        <taxon>Promicromonosporaceae</taxon>
        <taxon>Promicromonospora</taxon>
    </lineage>
</organism>
<feature type="region of interest" description="Disordered" evidence="1">
    <location>
        <begin position="223"/>
        <end position="245"/>
    </location>
</feature>
<accession>A0ABW4V6B9</accession>
<name>A0ABW4V6B9_9MICO</name>